<protein>
    <submittedName>
        <fullName evidence="1">Uncharacterized protein</fullName>
    </submittedName>
</protein>
<proteinExistence type="predicted"/>
<dbReference type="Proteomes" id="UP000030121">
    <property type="component" value="Unassembled WGS sequence"/>
</dbReference>
<evidence type="ECO:0000313" key="1">
    <source>
        <dbReference type="EMBL" id="KGO89761.1"/>
    </source>
</evidence>
<name>A0A0A2MDU1_9FLAO</name>
<sequence>MKKYVVSLIYTGNKGKYIHNELWVVQAKTEDKAIEKAQKSASKSAREYYFQFATIMEIL</sequence>
<dbReference type="STRING" id="1121899.GCA_000430025_01855"/>
<accession>A0A0A2MDU1</accession>
<organism evidence="1 2">
    <name type="scientific">Flavobacterium suncheonense GH29-5 = DSM 17707</name>
    <dbReference type="NCBI Taxonomy" id="1121899"/>
    <lineage>
        <taxon>Bacteria</taxon>
        <taxon>Pseudomonadati</taxon>
        <taxon>Bacteroidota</taxon>
        <taxon>Flavobacteriia</taxon>
        <taxon>Flavobacteriales</taxon>
        <taxon>Flavobacteriaceae</taxon>
        <taxon>Flavobacterium</taxon>
    </lineage>
</organism>
<dbReference type="EMBL" id="JRLW01000005">
    <property type="protein sequence ID" value="KGO89761.1"/>
    <property type="molecule type" value="Genomic_DNA"/>
</dbReference>
<evidence type="ECO:0000313" key="2">
    <source>
        <dbReference type="Proteomes" id="UP000030121"/>
    </source>
</evidence>
<dbReference type="AlphaFoldDB" id="A0A0A2MDU1"/>
<comment type="caution">
    <text evidence="1">The sequence shown here is derived from an EMBL/GenBank/DDBJ whole genome shotgun (WGS) entry which is preliminary data.</text>
</comment>
<keyword evidence="2" id="KW-1185">Reference proteome</keyword>
<reference evidence="1 2" key="1">
    <citation type="submission" date="2013-09" db="EMBL/GenBank/DDBJ databases">
        <authorList>
            <person name="Zeng Z."/>
            <person name="Chen C."/>
        </authorList>
    </citation>
    <scope>NUCLEOTIDE SEQUENCE [LARGE SCALE GENOMIC DNA]</scope>
    <source>
        <strain evidence="1 2">GH29-5</strain>
    </source>
</reference>
<gene>
    <name evidence="1" type="ORF">Q764_06120</name>
</gene>
<dbReference type="RefSeq" id="WP_026980296.1">
    <property type="nucleotide sequence ID" value="NZ_AUCZ01000008.1"/>
</dbReference>